<feature type="compositionally biased region" description="Basic and acidic residues" evidence="1">
    <location>
        <begin position="48"/>
        <end position="58"/>
    </location>
</feature>
<protein>
    <submittedName>
        <fullName evidence="2">Uncharacterized protein</fullName>
    </submittedName>
</protein>
<gene>
    <name evidence="2" type="ORF">MCHLO_05937</name>
</gene>
<feature type="region of interest" description="Disordered" evidence="1">
    <location>
        <begin position="91"/>
        <end position="112"/>
    </location>
</feature>
<evidence type="ECO:0000256" key="1">
    <source>
        <dbReference type="SAM" id="MobiDB-lite"/>
    </source>
</evidence>
<accession>A0ABQ0LBM9</accession>
<evidence type="ECO:0000313" key="2">
    <source>
        <dbReference type="EMBL" id="GAT48544.1"/>
    </source>
</evidence>
<proteinExistence type="predicted"/>
<dbReference type="EMBL" id="DF844661">
    <property type="protein sequence ID" value="GAT48544.1"/>
    <property type="molecule type" value="Genomic_DNA"/>
</dbReference>
<dbReference type="Proteomes" id="UP000815677">
    <property type="component" value="Unassembled WGS sequence"/>
</dbReference>
<reference evidence="2" key="1">
    <citation type="submission" date="2014-09" db="EMBL/GenBank/DDBJ databases">
        <title>Genome sequence of the luminous mushroom Mycena chlorophos for searching fungal bioluminescence genes.</title>
        <authorList>
            <person name="Tanaka Y."/>
            <person name="Kasuga D."/>
            <person name="Oba Y."/>
            <person name="Hase S."/>
            <person name="Sato K."/>
            <person name="Oba Y."/>
            <person name="Sakakibara Y."/>
        </authorList>
    </citation>
    <scope>NUCLEOTIDE SEQUENCE</scope>
</reference>
<keyword evidence="3" id="KW-1185">Reference proteome</keyword>
<organism evidence="2 3">
    <name type="scientific">Mycena chlorophos</name>
    <name type="common">Agaric fungus</name>
    <name type="synonym">Agaricus chlorophos</name>
    <dbReference type="NCBI Taxonomy" id="658473"/>
    <lineage>
        <taxon>Eukaryota</taxon>
        <taxon>Fungi</taxon>
        <taxon>Dikarya</taxon>
        <taxon>Basidiomycota</taxon>
        <taxon>Agaricomycotina</taxon>
        <taxon>Agaricomycetes</taxon>
        <taxon>Agaricomycetidae</taxon>
        <taxon>Agaricales</taxon>
        <taxon>Marasmiineae</taxon>
        <taxon>Mycenaceae</taxon>
        <taxon>Mycena</taxon>
    </lineage>
</organism>
<name>A0ABQ0LBM9_MYCCL</name>
<evidence type="ECO:0000313" key="3">
    <source>
        <dbReference type="Proteomes" id="UP000815677"/>
    </source>
</evidence>
<feature type="region of interest" description="Disordered" evidence="1">
    <location>
        <begin position="40"/>
        <end position="78"/>
    </location>
</feature>
<sequence length="142" mass="15969">MYSASRLSSGLRRRETVTYTKNLSLPPLIASWLVVRSSHPSRAPSKTLLRELVQDRVESVPPTTRKQPPRDHKPSPYSPFVIRLTLPLEDARSSTSTKCGRPRLGRRKQKEESRCFLASPGYQSGYSTSAHAFLRTYLAPSA</sequence>